<proteinExistence type="predicted"/>
<dbReference type="Gene3D" id="1.10.468.10">
    <property type="entry name" value="Photosynthetic Reaction Center, subunit C, domain 2"/>
    <property type="match status" value="1"/>
</dbReference>
<comment type="function">
    <text evidence="1">The reaction center of purple bacteria contains a tightly bound cytochrome molecule which re-reduces the photo oxidized primary electron donor.</text>
</comment>
<dbReference type="InterPro" id="IPR023119">
    <property type="entry name" value="Multihaem_cyt_PRC_cyt_su-like"/>
</dbReference>
<evidence type="ECO:0000256" key="8">
    <source>
        <dbReference type="ARBA" id="ARBA00023004"/>
    </source>
</evidence>
<dbReference type="GO" id="GO:0009055">
    <property type="term" value="F:electron transfer activity"/>
    <property type="evidence" value="ECO:0007669"/>
    <property type="project" value="InterPro"/>
</dbReference>
<dbReference type="Pfam" id="PF02276">
    <property type="entry name" value="CytoC_RC"/>
    <property type="match status" value="1"/>
</dbReference>
<gene>
    <name evidence="10" type="ORF">CPT03_02115</name>
</gene>
<reference evidence="10 11" key="1">
    <citation type="submission" date="2017-10" db="EMBL/GenBank/DDBJ databases">
        <title>Whole genome of Pedobacter ginsengisoli T01R-27 isolated from tomato rhizosphere.</title>
        <authorList>
            <person name="Weon H.-Y."/>
            <person name="Lee S.A."/>
            <person name="Sang M.K."/>
            <person name="Song J."/>
        </authorList>
    </citation>
    <scope>NUCLEOTIDE SEQUENCE [LARGE SCALE GENOMIC DNA]</scope>
    <source>
        <strain evidence="10 11">T01R-27</strain>
    </source>
</reference>
<dbReference type="OrthoDB" id="951235at2"/>
<name>A0A2D1U143_9SPHI</name>
<keyword evidence="6" id="KW-0479">Metal-binding</keyword>
<keyword evidence="9" id="KW-0732">Signal</keyword>
<evidence type="ECO:0000256" key="3">
    <source>
        <dbReference type="ARBA" id="ARBA00022448"/>
    </source>
</evidence>
<evidence type="ECO:0000313" key="11">
    <source>
        <dbReference type="Proteomes" id="UP000223749"/>
    </source>
</evidence>
<evidence type="ECO:0000313" key="10">
    <source>
        <dbReference type="EMBL" id="ATP55342.1"/>
    </source>
</evidence>
<dbReference type="GO" id="GO:0005506">
    <property type="term" value="F:iron ion binding"/>
    <property type="evidence" value="ECO:0007669"/>
    <property type="project" value="InterPro"/>
</dbReference>
<dbReference type="KEGG" id="pgs:CPT03_02115"/>
<dbReference type="AlphaFoldDB" id="A0A2D1U143"/>
<evidence type="ECO:0000256" key="1">
    <source>
        <dbReference type="ARBA" id="ARBA00003196"/>
    </source>
</evidence>
<keyword evidence="3" id="KW-0813">Transport</keyword>
<feature type="chain" id="PRO_5013944457" description="Photosynthetic reaction center cytochrome c subunit" evidence="9">
    <location>
        <begin position="27"/>
        <end position="133"/>
    </location>
</feature>
<dbReference type="InterPro" id="IPR003158">
    <property type="entry name" value="Photosyn_RC_cyt_c-su"/>
</dbReference>
<keyword evidence="8" id="KW-0408">Iron</keyword>
<evidence type="ECO:0000256" key="9">
    <source>
        <dbReference type="SAM" id="SignalP"/>
    </source>
</evidence>
<keyword evidence="7" id="KW-0249">Electron transport</keyword>
<keyword evidence="4" id="KW-0602">Photosynthesis</keyword>
<dbReference type="Proteomes" id="UP000223749">
    <property type="component" value="Chromosome"/>
</dbReference>
<keyword evidence="11" id="KW-1185">Reference proteome</keyword>
<keyword evidence="5" id="KW-0349">Heme</keyword>
<dbReference type="RefSeq" id="WP_099437295.1">
    <property type="nucleotide sequence ID" value="NZ_CP024091.1"/>
</dbReference>
<evidence type="ECO:0000256" key="7">
    <source>
        <dbReference type="ARBA" id="ARBA00022982"/>
    </source>
</evidence>
<organism evidence="10 11">
    <name type="scientific">Pedobacter ginsengisoli</name>
    <dbReference type="NCBI Taxonomy" id="363852"/>
    <lineage>
        <taxon>Bacteria</taxon>
        <taxon>Pseudomonadati</taxon>
        <taxon>Bacteroidota</taxon>
        <taxon>Sphingobacteriia</taxon>
        <taxon>Sphingobacteriales</taxon>
        <taxon>Sphingobacteriaceae</taxon>
        <taxon>Pedobacter</taxon>
    </lineage>
</organism>
<sequence length="133" mass="15051">MTYKKTITLSVLLSTVVMLSAFMPQADEKPTNLKVLPKNISHDQLKEVMEGFKTALGVKCNFCHAARKDDPKKLDFASDEKHEKEIARNMMRMTMKINKKYFHPIGSTDKDGKALIAISCITCHNGKEHPQTK</sequence>
<dbReference type="GO" id="GO:0030077">
    <property type="term" value="C:plasma membrane light-harvesting complex"/>
    <property type="evidence" value="ECO:0007669"/>
    <property type="project" value="InterPro"/>
</dbReference>
<dbReference type="GO" id="GO:0019684">
    <property type="term" value="P:photosynthesis, light reaction"/>
    <property type="evidence" value="ECO:0007669"/>
    <property type="project" value="InterPro"/>
</dbReference>
<evidence type="ECO:0000256" key="4">
    <source>
        <dbReference type="ARBA" id="ARBA00022531"/>
    </source>
</evidence>
<accession>A0A2D1U143</accession>
<evidence type="ECO:0000256" key="2">
    <source>
        <dbReference type="ARBA" id="ARBA00015978"/>
    </source>
</evidence>
<evidence type="ECO:0000256" key="6">
    <source>
        <dbReference type="ARBA" id="ARBA00022723"/>
    </source>
</evidence>
<feature type="signal peptide" evidence="9">
    <location>
        <begin position="1"/>
        <end position="26"/>
    </location>
</feature>
<evidence type="ECO:0000256" key="5">
    <source>
        <dbReference type="ARBA" id="ARBA00022617"/>
    </source>
</evidence>
<dbReference type="SUPFAM" id="SSF48695">
    <property type="entry name" value="Multiheme cytochromes"/>
    <property type="match status" value="1"/>
</dbReference>
<dbReference type="GO" id="GO:0020037">
    <property type="term" value="F:heme binding"/>
    <property type="evidence" value="ECO:0007669"/>
    <property type="project" value="InterPro"/>
</dbReference>
<dbReference type="InterPro" id="IPR036280">
    <property type="entry name" value="Multihaem_cyt_sf"/>
</dbReference>
<dbReference type="NCBIfam" id="NF033196">
    <property type="entry name" value="c_type_nonphoto"/>
    <property type="match status" value="1"/>
</dbReference>
<protein>
    <recommendedName>
        <fullName evidence="2">Photosynthetic reaction center cytochrome c subunit</fullName>
    </recommendedName>
</protein>
<dbReference type="EMBL" id="CP024091">
    <property type="protein sequence ID" value="ATP55342.1"/>
    <property type="molecule type" value="Genomic_DNA"/>
</dbReference>